<name>A0A7S7NNL7_PALFE</name>
<accession>A0A7S7NNL7</accession>
<sequence length="155" mass="17401">MKKTPAEKELDGFLARFEPEVEALGRAAVSWMRQRLPGAVEMVYDNYNALVVGFGPTERVSDALFSVALYPRWVNIFFLSGAALPDPGKRLKGSGSTVRSLTFKKQEELADPTLEHFVALAVSMDRDAQPMEKARKERLLVIKSISPKQRPRRPL</sequence>
<gene>
    <name evidence="1" type="ORF">IRI77_29410</name>
</gene>
<protein>
    <recommendedName>
        <fullName evidence="3">YdhG-like domain-containing protein</fullName>
    </recommendedName>
</protein>
<dbReference type="EMBL" id="CP063849">
    <property type="protein sequence ID" value="QOY86865.1"/>
    <property type="molecule type" value="Genomic_DNA"/>
</dbReference>
<organism evidence="1 2">
    <name type="scientific">Paludibaculum fermentans</name>
    <dbReference type="NCBI Taxonomy" id="1473598"/>
    <lineage>
        <taxon>Bacteria</taxon>
        <taxon>Pseudomonadati</taxon>
        <taxon>Acidobacteriota</taxon>
        <taxon>Terriglobia</taxon>
        <taxon>Bryobacterales</taxon>
        <taxon>Bryobacteraceae</taxon>
        <taxon>Paludibaculum</taxon>
    </lineage>
</organism>
<dbReference type="SUPFAM" id="SSF159888">
    <property type="entry name" value="YdhG-like"/>
    <property type="match status" value="1"/>
</dbReference>
<keyword evidence="2" id="KW-1185">Reference proteome</keyword>
<dbReference type="Proteomes" id="UP000593892">
    <property type="component" value="Chromosome"/>
</dbReference>
<dbReference type="RefSeq" id="WP_194448534.1">
    <property type="nucleotide sequence ID" value="NZ_CP063849.1"/>
</dbReference>
<dbReference type="KEGG" id="pfer:IRI77_29410"/>
<evidence type="ECO:0008006" key="3">
    <source>
        <dbReference type="Google" id="ProtNLM"/>
    </source>
</evidence>
<evidence type="ECO:0000313" key="1">
    <source>
        <dbReference type="EMBL" id="QOY86865.1"/>
    </source>
</evidence>
<proteinExistence type="predicted"/>
<evidence type="ECO:0000313" key="2">
    <source>
        <dbReference type="Proteomes" id="UP000593892"/>
    </source>
</evidence>
<reference evidence="1 2" key="1">
    <citation type="submission" date="2020-10" db="EMBL/GenBank/DDBJ databases">
        <title>Complete genome sequence of Paludibaculum fermentans P105T, a facultatively anaerobic acidobacterium capable of dissimilatory Fe(III) reduction.</title>
        <authorList>
            <person name="Dedysh S.N."/>
            <person name="Beletsky A.V."/>
            <person name="Kulichevskaya I.S."/>
            <person name="Mardanov A.V."/>
            <person name="Ravin N.V."/>
        </authorList>
    </citation>
    <scope>NUCLEOTIDE SEQUENCE [LARGE SCALE GENOMIC DNA]</scope>
    <source>
        <strain evidence="1 2">P105</strain>
    </source>
</reference>
<dbReference type="AlphaFoldDB" id="A0A7S7NNL7"/>